<sequence length="652" mass="67659">MRGSSNNSLDGALGEDTSSNNGEANNFESALTQPSAAGMAAGGASTFPLNFDVDSGGSFGNDGVFSDGRDNGNFERPPATASSAGFDLDNMMGSPSMPGSPNHAQTSIAGLSTSPGLTRHASLGSLGFSNVASSTNPSAWNGSRHSASGASVPHHLSLHGLNDLDSAFSGVIHSEPTSPYVQQSHGSAFTNGAMNFGLHRMNSIDGAIMGGLSGMNALHATEMAPACVPPALLFSPAGTANPTPVGSRSASPIGIKGKGKGKKNGSPSGRSSAVDGVDVASSSKTASQSGAVGANGGAVIRPAPVANSASSALQSQSVTRPAASMLLSKPFRCPKPNCNKSYKQANGLKYHMTHGSCNFAPPKDIELRDRLLEARRREGIESNPGSTPGSGASTPIPGVPDPLGLGTISELELREVEKEAERRLRPFACGIGDCPRRYKNMNGLRYHYQHSGDHGAMGLALLASGQHRCLARNSDKNAEREGRRAMASAPTSRSNSRASSTNRGVAGVSGSGPMNGMSYTQVYSSNGTYSPSVGANGTVNGVAPMSSPLSQGGFSSQQEYAIQQVQAQAVQMPMNVVTAQQQQQPVADFTMSPQQQPRPQPQPEYSQQMQVTQAQLAYQAQYAELQRAQYQQQQQLLLPDQGEYGGVDVNMT</sequence>
<keyword evidence="4" id="KW-0862">Zinc</keyword>
<feature type="region of interest" description="Disordered" evidence="5">
    <location>
        <begin position="239"/>
        <end position="297"/>
    </location>
</feature>
<feature type="region of interest" description="Disordered" evidence="5">
    <location>
        <begin position="589"/>
        <end position="609"/>
    </location>
</feature>
<dbReference type="Proteomes" id="UP000807025">
    <property type="component" value="Unassembled WGS sequence"/>
</dbReference>
<proteinExistence type="predicted"/>
<evidence type="ECO:0000256" key="4">
    <source>
        <dbReference type="ARBA" id="ARBA00022833"/>
    </source>
</evidence>
<protein>
    <recommendedName>
        <fullName evidence="6">C2H2-type domain-containing protein</fullName>
    </recommendedName>
</protein>
<dbReference type="OrthoDB" id="3269380at2759"/>
<dbReference type="InterPro" id="IPR036236">
    <property type="entry name" value="Znf_C2H2_sf"/>
</dbReference>
<dbReference type="GO" id="GO:0005634">
    <property type="term" value="C:nucleus"/>
    <property type="evidence" value="ECO:0007669"/>
    <property type="project" value="TreeGrafter"/>
</dbReference>
<dbReference type="GO" id="GO:0008270">
    <property type="term" value="F:zinc ion binding"/>
    <property type="evidence" value="ECO:0007669"/>
    <property type="project" value="UniProtKB-KW"/>
</dbReference>
<feature type="compositionally biased region" description="Polar residues" evidence="5">
    <location>
        <begin position="97"/>
        <end position="115"/>
    </location>
</feature>
<feature type="region of interest" description="Disordered" evidence="5">
    <location>
        <begin position="62"/>
        <end position="115"/>
    </location>
</feature>
<evidence type="ECO:0000256" key="3">
    <source>
        <dbReference type="ARBA" id="ARBA00022771"/>
    </source>
</evidence>
<feature type="region of interest" description="Disordered" evidence="5">
    <location>
        <begin position="1"/>
        <end position="31"/>
    </location>
</feature>
<evidence type="ECO:0000313" key="8">
    <source>
        <dbReference type="Proteomes" id="UP000807025"/>
    </source>
</evidence>
<dbReference type="InterPro" id="IPR013087">
    <property type="entry name" value="Znf_C2H2_type"/>
</dbReference>
<dbReference type="PANTHER" id="PTHR23057">
    <property type="entry name" value="JUXTAPOSED WITH ANOTHER ZINC FINGER PROTEIN 1"/>
    <property type="match status" value="1"/>
</dbReference>
<dbReference type="InterPro" id="IPR051580">
    <property type="entry name" value="ZnF-Chromatin_assoc"/>
</dbReference>
<accession>A0A9P5ZQ34</accession>
<dbReference type="SMART" id="SM00355">
    <property type="entry name" value="ZnF_C2H2"/>
    <property type="match status" value="2"/>
</dbReference>
<dbReference type="Gene3D" id="3.30.160.60">
    <property type="entry name" value="Classic Zinc Finger"/>
    <property type="match status" value="1"/>
</dbReference>
<feature type="compositionally biased region" description="Polar residues" evidence="5">
    <location>
        <begin position="16"/>
        <end position="31"/>
    </location>
</feature>
<keyword evidence="2" id="KW-0677">Repeat</keyword>
<keyword evidence="8" id="KW-1185">Reference proteome</keyword>
<feature type="compositionally biased region" description="Polar residues" evidence="5">
    <location>
        <begin position="383"/>
        <end position="393"/>
    </location>
</feature>
<organism evidence="7 8">
    <name type="scientific">Pleurotus eryngii</name>
    <name type="common">Boletus of the steppes</name>
    <dbReference type="NCBI Taxonomy" id="5323"/>
    <lineage>
        <taxon>Eukaryota</taxon>
        <taxon>Fungi</taxon>
        <taxon>Dikarya</taxon>
        <taxon>Basidiomycota</taxon>
        <taxon>Agaricomycotina</taxon>
        <taxon>Agaricomycetes</taxon>
        <taxon>Agaricomycetidae</taxon>
        <taxon>Agaricales</taxon>
        <taxon>Pleurotineae</taxon>
        <taxon>Pleurotaceae</taxon>
        <taxon>Pleurotus</taxon>
    </lineage>
</organism>
<dbReference type="EMBL" id="MU154602">
    <property type="protein sequence ID" value="KAF9492387.1"/>
    <property type="molecule type" value="Genomic_DNA"/>
</dbReference>
<feature type="region of interest" description="Disordered" evidence="5">
    <location>
        <begin position="473"/>
        <end position="515"/>
    </location>
</feature>
<feature type="compositionally biased region" description="Low complexity" evidence="5">
    <location>
        <begin position="487"/>
        <end position="503"/>
    </location>
</feature>
<gene>
    <name evidence="7" type="ORF">BDN71DRAFT_1206931</name>
</gene>
<evidence type="ECO:0000256" key="2">
    <source>
        <dbReference type="ARBA" id="ARBA00022737"/>
    </source>
</evidence>
<dbReference type="PANTHER" id="PTHR23057:SF0">
    <property type="entry name" value="JUXTAPOSED WITH ANOTHER ZINC FINGER PROTEIN 1"/>
    <property type="match status" value="1"/>
</dbReference>
<keyword evidence="1" id="KW-0479">Metal-binding</keyword>
<dbReference type="SUPFAM" id="SSF57667">
    <property type="entry name" value="beta-beta-alpha zinc fingers"/>
    <property type="match status" value="1"/>
</dbReference>
<reference evidence="7" key="1">
    <citation type="submission" date="2020-11" db="EMBL/GenBank/DDBJ databases">
        <authorList>
            <consortium name="DOE Joint Genome Institute"/>
            <person name="Ahrendt S."/>
            <person name="Riley R."/>
            <person name="Andreopoulos W."/>
            <person name="Labutti K."/>
            <person name="Pangilinan J."/>
            <person name="Ruiz-Duenas F.J."/>
            <person name="Barrasa J.M."/>
            <person name="Sanchez-Garcia M."/>
            <person name="Camarero S."/>
            <person name="Miyauchi S."/>
            <person name="Serrano A."/>
            <person name="Linde D."/>
            <person name="Babiker R."/>
            <person name="Drula E."/>
            <person name="Ayuso-Fernandez I."/>
            <person name="Pacheco R."/>
            <person name="Padilla G."/>
            <person name="Ferreira P."/>
            <person name="Barriuso J."/>
            <person name="Kellner H."/>
            <person name="Castanera R."/>
            <person name="Alfaro M."/>
            <person name="Ramirez L."/>
            <person name="Pisabarro A.G."/>
            <person name="Kuo A."/>
            <person name="Tritt A."/>
            <person name="Lipzen A."/>
            <person name="He G."/>
            <person name="Yan M."/>
            <person name="Ng V."/>
            <person name="Cullen D."/>
            <person name="Martin F."/>
            <person name="Rosso M.-N."/>
            <person name="Henrissat B."/>
            <person name="Hibbett D."/>
            <person name="Martinez A.T."/>
            <person name="Grigoriev I.V."/>
        </authorList>
    </citation>
    <scope>NUCLEOTIDE SEQUENCE</scope>
    <source>
        <strain evidence="7">ATCC 90797</strain>
    </source>
</reference>
<evidence type="ECO:0000259" key="6">
    <source>
        <dbReference type="SMART" id="SM00355"/>
    </source>
</evidence>
<feature type="compositionally biased region" description="Low complexity" evidence="5">
    <location>
        <begin position="264"/>
        <end position="283"/>
    </location>
</feature>
<feature type="domain" description="C2H2-type" evidence="6">
    <location>
        <begin position="427"/>
        <end position="454"/>
    </location>
</feature>
<feature type="region of interest" description="Disordered" evidence="5">
    <location>
        <begin position="379"/>
        <end position="402"/>
    </location>
</feature>
<evidence type="ECO:0000256" key="1">
    <source>
        <dbReference type="ARBA" id="ARBA00022723"/>
    </source>
</evidence>
<feature type="compositionally biased region" description="Basic and acidic residues" evidence="5">
    <location>
        <begin position="473"/>
        <end position="484"/>
    </location>
</feature>
<evidence type="ECO:0000313" key="7">
    <source>
        <dbReference type="EMBL" id="KAF9492387.1"/>
    </source>
</evidence>
<comment type="caution">
    <text evidence="7">The sequence shown here is derived from an EMBL/GenBank/DDBJ whole genome shotgun (WGS) entry which is preliminary data.</text>
</comment>
<dbReference type="AlphaFoldDB" id="A0A9P5ZQ34"/>
<feature type="domain" description="C2H2-type" evidence="6">
    <location>
        <begin position="331"/>
        <end position="354"/>
    </location>
</feature>
<evidence type="ECO:0000256" key="5">
    <source>
        <dbReference type="SAM" id="MobiDB-lite"/>
    </source>
</evidence>
<feature type="compositionally biased region" description="Polar residues" evidence="5">
    <location>
        <begin position="239"/>
        <end position="248"/>
    </location>
</feature>
<name>A0A9P5ZQ34_PLEER</name>
<keyword evidence="3" id="KW-0863">Zinc-finger</keyword>